<dbReference type="PANTHER" id="PTHR23526">
    <property type="entry name" value="INTEGRAL MEMBRANE TRANSPORT PROTEIN-RELATED"/>
    <property type="match status" value="1"/>
</dbReference>
<keyword evidence="1" id="KW-0812">Transmembrane</keyword>
<feature type="transmembrane region" description="Helical" evidence="1">
    <location>
        <begin position="124"/>
        <end position="140"/>
    </location>
</feature>
<reference evidence="2 3" key="1">
    <citation type="submission" date="2020-09" db="EMBL/GenBank/DDBJ databases">
        <title>Investigation of environmental microbe.</title>
        <authorList>
            <person name="Ou Y."/>
            <person name="Kang Q."/>
        </authorList>
    </citation>
    <scope>NUCLEOTIDE SEQUENCE [LARGE SCALE GENOMIC DNA]</scope>
    <source>
        <strain evidence="2 3">KJZ-9</strain>
    </source>
</reference>
<feature type="transmembrane region" description="Helical" evidence="1">
    <location>
        <begin position="65"/>
        <end position="87"/>
    </location>
</feature>
<dbReference type="InterPro" id="IPR036259">
    <property type="entry name" value="MFS_trans_sf"/>
</dbReference>
<feature type="transmembrane region" description="Helical" evidence="1">
    <location>
        <begin position="6"/>
        <end position="25"/>
    </location>
</feature>
<evidence type="ECO:0000313" key="2">
    <source>
        <dbReference type="EMBL" id="QNV40246.1"/>
    </source>
</evidence>
<dbReference type="RefSeq" id="WP_190617831.1">
    <property type="nucleotide sequence ID" value="NZ_CP061538.1"/>
</dbReference>
<dbReference type="InterPro" id="IPR011701">
    <property type="entry name" value="MFS"/>
</dbReference>
<feature type="transmembrane region" description="Helical" evidence="1">
    <location>
        <begin position="99"/>
        <end position="118"/>
    </location>
</feature>
<organism evidence="2 3">
    <name type="scientific">Rothia amarae</name>
    <dbReference type="NCBI Taxonomy" id="169480"/>
    <lineage>
        <taxon>Bacteria</taxon>
        <taxon>Bacillati</taxon>
        <taxon>Actinomycetota</taxon>
        <taxon>Actinomycetes</taxon>
        <taxon>Micrococcales</taxon>
        <taxon>Micrococcaceae</taxon>
        <taxon>Rothia</taxon>
    </lineage>
</organism>
<dbReference type="SUPFAM" id="SSF103473">
    <property type="entry name" value="MFS general substrate transporter"/>
    <property type="match status" value="2"/>
</dbReference>
<gene>
    <name evidence="2" type="ORF">IDM48_02055</name>
</gene>
<dbReference type="KEGG" id="rama:IDM48_02055"/>
<proteinExistence type="predicted"/>
<evidence type="ECO:0008006" key="4">
    <source>
        <dbReference type="Google" id="ProtNLM"/>
    </source>
</evidence>
<dbReference type="Pfam" id="PF07690">
    <property type="entry name" value="MFS_1"/>
    <property type="match status" value="1"/>
</dbReference>
<dbReference type="Gene3D" id="1.20.1250.20">
    <property type="entry name" value="MFS general substrate transporter like domains"/>
    <property type="match status" value="2"/>
</dbReference>
<name>A0A7H2BKQ0_9MICC</name>
<dbReference type="AlphaFoldDB" id="A0A7H2BKQ0"/>
<dbReference type="Proteomes" id="UP000516421">
    <property type="component" value="Chromosome"/>
</dbReference>
<accession>A0A7H2BKQ0</accession>
<dbReference type="InterPro" id="IPR052528">
    <property type="entry name" value="Sugar_transport-like"/>
</dbReference>
<keyword evidence="1" id="KW-1133">Transmembrane helix</keyword>
<dbReference type="PANTHER" id="PTHR23526:SF4">
    <property type="entry name" value="INTEGRAL MEMBRANE TRANSPORT PROTEIN"/>
    <property type="match status" value="1"/>
</dbReference>
<keyword evidence="3" id="KW-1185">Reference proteome</keyword>
<protein>
    <recommendedName>
        <fullName evidence="4">MFS transporter</fullName>
    </recommendedName>
</protein>
<dbReference type="EMBL" id="CP061538">
    <property type="protein sequence ID" value="QNV40246.1"/>
    <property type="molecule type" value="Genomic_DNA"/>
</dbReference>
<sequence>MDSGDFCVSFANGVVCAGAAVMALAPSIIGVGLASVLLGFGHLIFVIASQASVPRYSTDATLDKGFGWQTAGISAGQLLGPLLGGLILGNSSGDERMHLINISLWVGAAFALISIPLMLGPVRASLLVSAIVIALVPLTLENLWISVLSMVVGGFFVGIAQPLTMTMIIKEVPVSWRSPALAVRLTGNRLGQVCIPLIAGAVAAPLGPAGAIWFCCVLIGISGVEKSARYAKTGPTAADR</sequence>
<evidence type="ECO:0000313" key="3">
    <source>
        <dbReference type="Proteomes" id="UP000516421"/>
    </source>
</evidence>
<feature type="transmembrane region" description="Helical" evidence="1">
    <location>
        <begin position="189"/>
        <end position="222"/>
    </location>
</feature>
<feature type="transmembrane region" description="Helical" evidence="1">
    <location>
        <begin position="147"/>
        <end position="169"/>
    </location>
</feature>
<dbReference type="GO" id="GO:0022857">
    <property type="term" value="F:transmembrane transporter activity"/>
    <property type="evidence" value="ECO:0007669"/>
    <property type="project" value="InterPro"/>
</dbReference>
<keyword evidence="1" id="KW-0472">Membrane</keyword>
<evidence type="ECO:0000256" key="1">
    <source>
        <dbReference type="SAM" id="Phobius"/>
    </source>
</evidence>